<dbReference type="InterPro" id="IPR036734">
    <property type="entry name" value="Neur_chan_lig-bd_sf"/>
</dbReference>
<protein>
    <submittedName>
        <fullName evidence="2">Uncharacterized protein</fullName>
    </submittedName>
</protein>
<dbReference type="Proteomes" id="UP000828390">
    <property type="component" value="Unassembled WGS sequence"/>
</dbReference>
<dbReference type="EMBL" id="JAIWYP010000001">
    <property type="protein sequence ID" value="KAH3882741.1"/>
    <property type="molecule type" value="Genomic_DNA"/>
</dbReference>
<reference evidence="2" key="2">
    <citation type="submission" date="2020-11" db="EMBL/GenBank/DDBJ databases">
        <authorList>
            <person name="McCartney M.A."/>
            <person name="Auch B."/>
            <person name="Kono T."/>
            <person name="Mallez S."/>
            <person name="Becker A."/>
            <person name="Gohl D.M."/>
            <person name="Silverstein K.A.T."/>
            <person name="Koren S."/>
            <person name="Bechman K.B."/>
            <person name="Herman A."/>
            <person name="Abrahante J.E."/>
            <person name="Garbe J."/>
        </authorList>
    </citation>
    <scope>NUCLEOTIDE SEQUENCE</scope>
    <source>
        <strain evidence="2">Duluth1</strain>
        <tissue evidence="2">Whole animal</tissue>
    </source>
</reference>
<evidence type="ECO:0000313" key="3">
    <source>
        <dbReference type="Proteomes" id="UP000828390"/>
    </source>
</evidence>
<reference evidence="2" key="1">
    <citation type="journal article" date="2019" name="bioRxiv">
        <title>The Genome of the Zebra Mussel, Dreissena polymorpha: A Resource for Invasive Species Research.</title>
        <authorList>
            <person name="McCartney M.A."/>
            <person name="Auch B."/>
            <person name="Kono T."/>
            <person name="Mallez S."/>
            <person name="Zhang Y."/>
            <person name="Obille A."/>
            <person name="Becker A."/>
            <person name="Abrahante J.E."/>
            <person name="Garbe J."/>
            <person name="Badalamenti J.P."/>
            <person name="Herman A."/>
            <person name="Mangelson H."/>
            <person name="Liachko I."/>
            <person name="Sullivan S."/>
            <person name="Sone E.D."/>
            <person name="Koren S."/>
            <person name="Silverstein K.A.T."/>
            <person name="Beckman K.B."/>
            <person name="Gohl D.M."/>
        </authorList>
    </citation>
    <scope>NUCLEOTIDE SEQUENCE</scope>
    <source>
        <strain evidence="2">Duluth1</strain>
        <tissue evidence="2">Whole animal</tissue>
    </source>
</reference>
<proteinExistence type="predicted"/>
<dbReference type="SUPFAM" id="SSF63712">
    <property type="entry name" value="Nicotinic receptor ligand binding domain-like"/>
    <property type="match status" value="1"/>
</dbReference>
<dbReference type="Gene3D" id="2.70.170.10">
    <property type="entry name" value="Neurotransmitter-gated ion-channel ligand-binding domain"/>
    <property type="match status" value="1"/>
</dbReference>
<sequence>MRVGLCLFYLWDGLFLYSTDVKGDNATHTEFDLHKRLFQQYISNIMPRNVKSSEPFQVGIELYLMSIDDMNELRQTI</sequence>
<dbReference type="GO" id="GO:0016020">
    <property type="term" value="C:membrane"/>
    <property type="evidence" value="ECO:0007669"/>
    <property type="project" value="InterPro"/>
</dbReference>
<accession>A0A9D4MUH0</accession>
<feature type="chain" id="PRO_5038406809" evidence="1">
    <location>
        <begin position="24"/>
        <end position="77"/>
    </location>
</feature>
<dbReference type="AlphaFoldDB" id="A0A9D4MUH0"/>
<keyword evidence="1" id="KW-0732">Signal</keyword>
<gene>
    <name evidence="2" type="ORF">DPMN_006686</name>
</gene>
<feature type="signal peptide" evidence="1">
    <location>
        <begin position="1"/>
        <end position="23"/>
    </location>
</feature>
<comment type="caution">
    <text evidence="2">The sequence shown here is derived from an EMBL/GenBank/DDBJ whole genome shotgun (WGS) entry which is preliminary data.</text>
</comment>
<evidence type="ECO:0000313" key="2">
    <source>
        <dbReference type="EMBL" id="KAH3882741.1"/>
    </source>
</evidence>
<dbReference type="GO" id="GO:0005230">
    <property type="term" value="F:extracellular ligand-gated monoatomic ion channel activity"/>
    <property type="evidence" value="ECO:0007669"/>
    <property type="project" value="InterPro"/>
</dbReference>
<organism evidence="2 3">
    <name type="scientific">Dreissena polymorpha</name>
    <name type="common">Zebra mussel</name>
    <name type="synonym">Mytilus polymorpha</name>
    <dbReference type="NCBI Taxonomy" id="45954"/>
    <lineage>
        <taxon>Eukaryota</taxon>
        <taxon>Metazoa</taxon>
        <taxon>Spiralia</taxon>
        <taxon>Lophotrochozoa</taxon>
        <taxon>Mollusca</taxon>
        <taxon>Bivalvia</taxon>
        <taxon>Autobranchia</taxon>
        <taxon>Heteroconchia</taxon>
        <taxon>Euheterodonta</taxon>
        <taxon>Imparidentia</taxon>
        <taxon>Neoheterodontei</taxon>
        <taxon>Myida</taxon>
        <taxon>Dreissenoidea</taxon>
        <taxon>Dreissenidae</taxon>
        <taxon>Dreissena</taxon>
    </lineage>
</organism>
<name>A0A9D4MUH0_DREPO</name>
<evidence type="ECO:0000256" key="1">
    <source>
        <dbReference type="SAM" id="SignalP"/>
    </source>
</evidence>
<keyword evidence="3" id="KW-1185">Reference proteome</keyword>